<organism evidence="1">
    <name type="scientific">Kuenenia stuttgartiensis</name>
    <dbReference type="NCBI Taxonomy" id="174633"/>
    <lineage>
        <taxon>Bacteria</taxon>
        <taxon>Pseudomonadati</taxon>
        <taxon>Planctomycetota</taxon>
        <taxon>Candidatus Brocadiia</taxon>
        <taxon>Candidatus Brocadiales</taxon>
        <taxon>Candidatus Brocadiaceae</taxon>
        <taxon>Candidatus Kuenenia</taxon>
    </lineage>
</organism>
<evidence type="ECO:0000313" key="3">
    <source>
        <dbReference type="Proteomes" id="UP000501926"/>
    </source>
</evidence>
<gene>
    <name evidence="2" type="ORF">KsCSTR_03040</name>
    <name evidence="1" type="ORF">kustd2182</name>
</gene>
<dbReference type="EMBL" id="CP049055">
    <property type="protein sequence ID" value="QII09683.1"/>
    <property type="molecule type" value="Genomic_DNA"/>
</dbReference>
<dbReference type="AlphaFoldDB" id="Q1PY23"/>
<evidence type="ECO:0000313" key="1">
    <source>
        <dbReference type="EMBL" id="CAJ72927.1"/>
    </source>
</evidence>
<proteinExistence type="predicted"/>
<reference evidence="1" key="2">
    <citation type="submission" date="2006-01" db="EMBL/GenBank/DDBJ databases">
        <authorList>
            <person name="Genoscope"/>
        </authorList>
    </citation>
    <scope>NUCLEOTIDE SEQUENCE</scope>
</reference>
<name>Q1PY23_KUEST</name>
<accession>Q1PY23</accession>
<reference evidence="1" key="1">
    <citation type="journal article" date="2006" name="Nature">
        <title>Deciphering the evolution and metabolism of an anammox bacterium from a community genome.</title>
        <authorList>
            <person name="Strous M."/>
            <person name="Pelletier E."/>
            <person name="Mangenot S."/>
            <person name="Rattei T."/>
            <person name="Lehner A."/>
            <person name="Taylor M.W."/>
            <person name="Horn M."/>
            <person name="Daims H."/>
            <person name="Bartol-Mavel D."/>
            <person name="Wincker P."/>
            <person name="Barbe V."/>
            <person name="Fonknechten N."/>
            <person name="Vallenet D."/>
            <person name="Segurens B."/>
            <person name="Schenowitz-Truong C."/>
            <person name="Medigue C."/>
            <person name="Collingro A."/>
            <person name="Snel B."/>
            <person name="Dutilh B.E."/>
            <person name="OpDenCamp H.J.M."/>
            <person name="vanDerDrift C."/>
            <person name="Cirpus I."/>
            <person name="vanDePas-Schoonen K.T."/>
            <person name="Harhangi H.R."/>
            <person name="vanNiftrik L."/>
            <person name="Schmid M."/>
            <person name="Keltjens J."/>
            <person name="vanDeVossenberg J."/>
            <person name="Kartal B."/>
            <person name="Meier H."/>
            <person name="Frishman D."/>
            <person name="Huynen M.A."/>
            <person name="Mewes H."/>
            <person name="Weissenbach J."/>
            <person name="Jetten M.S.M."/>
            <person name="Wagner M."/>
            <person name="LePaslier D."/>
        </authorList>
    </citation>
    <scope>NUCLEOTIDE SEQUENCE</scope>
</reference>
<evidence type="ECO:0000313" key="2">
    <source>
        <dbReference type="EMBL" id="QII09683.1"/>
    </source>
</evidence>
<dbReference type="Proteomes" id="UP000501926">
    <property type="component" value="Chromosome"/>
</dbReference>
<reference evidence="2 3" key="3">
    <citation type="submission" date="2020-02" db="EMBL/GenBank/DDBJ databases">
        <title>Newly sequenced genome of strain CSTR1 showed variability in Candidatus Kuenenia stuttgartiensis genomes.</title>
        <authorList>
            <person name="Ding C."/>
            <person name="Adrian L."/>
        </authorList>
    </citation>
    <scope>NUCLEOTIDE SEQUENCE [LARGE SCALE GENOMIC DNA]</scope>
    <source>
        <strain evidence="2 3">CSTR1</strain>
    </source>
</reference>
<sequence length="85" mass="9741">MISSILLCSFWIFLQISSNFSLSSSDIFIICQTTLICSGVHFGKYTSSQRKTFTRRSLHHKIFICMLSNRGGNITVRWVLFSKSL</sequence>
<protein>
    <submittedName>
        <fullName evidence="1">Uncharacterized protein</fullName>
    </submittedName>
</protein>
<dbReference type="EMBL" id="CT573072">
    <property type="protein sequence ID" value="CAJ72927.1"/>
    <property type="molecule type" value="Genomic_DNA"/>
</dbReference>